<name>A0A4Y2BJB2_ARAVE</name>
<comment type="caution">
    <text evidence="1">The sequence shown here is derived from an EMBL/GenBank/DDBJ whole genome shotgun (WGS) entry which is preliminary data.</text>
</comment>
<dbReference type="EMBL" id="BGPR01000086">
    <property type="protein sequence ID" value="GBL92372.1"/>
    <property type="molecule type" value="Genomic_DNA"/>
</dbReference>
<proteinExistence type="predicted"/>
<dbReference type="Proteomes" id="UP000499080">
    <property type="component" value="Unassembled WGS sequence"/>
</dbReference>
<protein>
    <recommendedName>
        <fullName evidence="3">Peptidase aspartic putative domain-containing protein</fullName>
    </recommendedName>
</protein>
<sequence length="140" mass="15957">MCPDKEEILPDKANESTGVARNFTNYNFLDKVYLQTVCIEIVGQGNKRRVRGLFDSTSSRSYVSDRVVDCFKLRPLRHEKMIRGLFRGKETPPIDHGIHAVEINDLNGSFGYCYVVFPDSKICGVVPKIEDPQILEKFKS</sequence>
<gene>
    <name evidence="1" type="ORF">AVEN_174671_1</name>
</gene>
<organism evidence="1 2">
    <name type="scientific">Araneus ventricosus</name>
    <name type="common">Orbweaver spider</name>
    <name type="synonym">Epeira ventricosa</name>
    <dbReference type="NCBI Taxonomy" id="182803"/>
    <lineage>
        <taxon>Eukaryota</taxon>
        <taxon>Metazoa</taxon>
        <taxon>Ecdysozoa</taxon>
        <taxon>Arthropoda</taxon>
        <taxon>Chelicerata</taxon>
        <taxon>Arachnida</taxon>
        <taxon>Araneae</taxon>
        <taxon>Araneomorphae</taxon>
        <taxon>Entelegynae</taxon>
        <taxon>Araneoidea</taxon>
        <taxon>Araneidae</taxon>
        <taxon>Araneus</taxon>
    </lineage>
</organism>
<evidence type="ECO:0000313" key="1">
    <source>
        <dbReference type="EMBL" id="GBL92372.1"/>
    </source>
</evidence>
<evidence type="ECO:0000313" key="2">
    <source>
        <dbReference type="Proteomes" id="UP000499080"/>
    </source>
</evidence>
<keyword evidence="2" id="KW-1185">Reference proteome</keyword>
<accession>A0A4Y2BJB2</accession>
<evidence type="ECO:0008006" key="3">
    <source>
        <dbReference type="Google" id="ProtNLM"/>
    </source>
</evidence>
<reference evidence="1 2" key="1">
    <citation type="journal article" date="2019" name="Sci. Rep.">
        <title>Orb-weaving spider Araneus ventricosus genome elucidates the spidroin gene catalogue.</title>
        <authorList>
            <person name="Kono N."/>
            <person name="Nakamura H."/>
            <person name="Ohtoshi R."/>
            <person name="Moran D.A.P."/>
            <person name="Shinohara A."/>
            <person name="Yoshida Y."/>
            <person name="Fujiwara M."/>
            <person name="Mori M."/>
            <person name="Tomita M."/>
            <person name="Arakawa K."/>
        </authorList>
    </citation>
    <scope>NUCLEOTIDE SEQUENCE [LARGE SCALE GENOMIC DNA]</scope>
</reference>
<dbReference type="AlphaFoldDB" id="A0A4Y2BJB2"/>